<organism evidence="1 2">
    <name type="scientific">Funneliformis mosseae</name>
    <name type="common">Endomycorrhizal fungus</name>
    <name type="synonym">Glomus mosseae</name>
    <dbReference type="NCBI Taxonomy" id="27381"/>
    <lineage>
        <taxon>Eukaryota</taxon>
        <taxon>Fungi</taxon>
        <taxon>Fungi incertae sedis</taxon>
        <taxon>Mucoromycota</taxon>
        <taxon>Glomeromycotina</taxon>
        <taxon>Glomeromycetes</taxon>
        <taxon>Glomerales</taxon>
        <taxon>Glomeraceae</taxon>
        <taxon>Funneliformis</taxon>
    </lineage>
</organism>
<reference evidence="1" key="1">
    <citation type="submission" date="2021-06" db="EMBL/GenBank/DDBJ databases">
        <authorList>
            <person name="Kallberg Y."/>
            <person name="Tangrot J."/>
            <person name="Rosling A."/>
        </authorList>
    </citation>
    <scope>NUCLEOTIDE SEQUENCE</scope>
    <source>
        <strain evidence="1">87-6 pot B 2015</strain>
    </source>
</reference>
<dbReference type="AlphaFoldDB" id="A0A9N9NNJ0"/>
<dbReference type="EMBL" id="CAJVPP010024362">
    <property type="protein sequence ID" value="CAG8749449.1"/>
    <property type="molecule type" value="Genomic_DNA"/>
</dbReference>
<accession>A0A9N9NNJ0</accession>
<name>A0A9N9NNJ0_FUNMO</name>
<keyword evidence="2" id="KW-1185">Reference proteome</keyword>
<evidence type="ECO:0000313" key="1">
    <source>
        <dbReference type="EMBL" id="CAG8749449.1"/>
    </source>
</evidence>
<evidence type="ECO:0000313" key="2">
    <source>
        <dbReference type="Proteomes" id="UP000789375"/>
    </source>
</evidence>
<sequence length="78" mass="9098">LLWCENIDDVNRKEWQLIQRLHSSFESWQSTSIQANGYGKSTMITQVSNPWLICIGNGTNWSDWVKTKEIYMGTQFPS</sequence>
<comment type="caution">
    <text evidence="1">The sequence shown here is derived from an EMBL/GenBank/DDBJ whole genome shotgun (WGS) entry which is preliminary data.</text>
</comment>
<gene>
    <name evidence="1" type="ORF">FMOSSE_LOCUS16577</name>
</gene>
<dbReference type="Proteomes" id="UP000789375">
    <property type="component" value="Unassembled WGS sequence"/>
</dbReference>
<feature type="non-terminal residue" evidence="1">
    <location>
        <position position="1"/>
    </location>
</feature>
<feature type="non-terminal residue" evidence="1">
    <location>
        <position position="78"/>
    </location>
</feature>
<protein>
    <submittedName>
        <fullName evidence="1">14535_t:CDS:1</fullName>
    </submittedName>
</protein>
<proteinExistence type="predicted"/>